<dbReference type="Pfam" id="PF00107">
    <property type="entry name" value="ADH_zinc_N"/>
    <property type="match status" value="1"/>
</dbReference>
<evidence type="ECO:0000313" key="3">
    <source>
        <dbReference type="Proteomes" id="UP000566819"/>
    </source>
</evidence>
<dbReference type="InterPro" id="IPR052711">
    <property type="entry name" value="Zinc_ADH-like"/>
</dbReference>
<dbReference type="InterPro" id="IPR013149">
    <property type="entry name" value="ADH-like_C"/>
</dbReference>
<dbReference type="InterPro" id="IPR011032">
    <property type="entry name" value="GroES-like_sf"/>
</dbReference>
<dbReference type="Proteomes" id="UP000566819">
    <property type="component" value="Unassembled WGS sequence"/>
</dbReference>
<accession>A0A8H4R7T9</accession>
<dbReference type="PANTHER" id="PTHR45033">
    <property type="match status" value="1"/>
</dbReference>
<dbReference type="PANTHER" id="PTHR45033:SF1">
    <property type="entry name" value="OXIDOREDUCTASE (EUROFUNG)"/>
    <property type="match status" value="1"/>
</dbReference>
<dbReference type="PROSITE" id="PS50053">
    <property type="entry name" value="UBIQUITIN_2"/>
    <property type="match status" value="1"/>
</dbReference>
<protein>
    <recommendedName>
        <fullName evidence="1">Ubiquitin-like domain-containing protein</fullName>
    </recommendedName>
</protein>
<comment type="caution">
    <text evidence="2">The sequence shown here is derived from an EMBL/GenBank/DDBJ whole genome shotgun (WGS) entry which is preliminary data.</text>
</comment>
<name>A0A8H4R7T9_9HELO</name>
<keyword evidence="3" id="KW-1185">Reference proteome</keyword>
<dbReference type="SMART" id="SM00829">
    <property type="entry name" value="PKS_ER"/>
    <property type="match status" value="1"/>
</dbReference>
<reference evidence="2 3" key="1">
    <citation type="submission" date="2020-03" db="EMBL/GenBank/DDBJ databases">
        <title>Draft Genome Sequence of Cudoniella acicularis.</title>
        <authorList>
            <person name="Buettner E."/>
            <person name="Kellner H."/>
        </authorList>
    </citation>
    <scope>NUCLEOTIDE SEQUENCE [LARGE SCALE GENOMIC DNA]</scope>
    <source>
        <strain evidence="2 3">DSM 108380</strain>
    </source>
</reference>
<dbReference type="Pfam" id="PF08240">
    <property type="entry name" value="ADH_N"/>
    <property type="match status" value="1"/>
</dbReference>
<dbReference type="Gene3D" id="3.10.20.90">
    <property type="entry name" value="Phosphatidylinositol 3-kinase Catalytic Subunit, Chain A, domain 1"/>
    <property type="match status" value="1"/>
</dbReference>
<dbReference type="SMART" id="SM00213">
    <property type="entry name" value="UBQ"/>
    <property type="match status" value="1"/>
</dbReference>
<organism evidence="2 3">
    <name type="scientific">Cudoniella acicularis</name>
    <dbReference type="NCBI Taxonomy" id="354080"/>
    <lineage>
        <taxon>Eukaryota</taxon>
        <taxon>Fungi</taxon>
        <taxon>Dikarya</taxon>
        <taxon>Ascomycota</taxon>
        <taxon>Pezizomycotina</taxon>
        <taxon>Leotiomycetes</taxon>
        <taxon>Helotiales</taxon>
        <taxon>Tricladiaceae</taxon>
        <taxon>Cudoniella</taxon>
    </lineage>
</organism>
<dbReference type="InterPro" id="IPR013154">
    <property type="entry name" value="ADH-like_N"/>
</dbReference>
<dbReference type="GO" id="GO:0016491">
    <property type="term" value="F:oxidoreductase activity"/>
    <property type="evidence" value="ECO:0007669"/>
    <property type="project" value="InterPro"/>
</dbReference>
<dbReference type="EMBL" id="JAAMPI010001484">
    <property type="protein sequence ID" value="KAF4625025.1"/>
    <property type="molecule type" value="Genomic_DNA"/>
</dbReference>
<dbReference type="InterPro" id="IPR000626">
    <property type="entry name" value="Ubiquitin-like_dom"/>
</dbReference>
<dbReference type="Gene3D" id="3.40.50.720">
    <property type="entry name" value="NAD(P)-binding Rossmann-like Domain"/>
    <property type="match status" value="1"/>
</dbReference>
<dbReference type="InterPro" id="IPR036291">
    <property type="entry name" value="NAD(P)-bd_dom_sf"/>
</dbReference>
<dbReference type="InterPro" id="IPR029071">
    <property type="entry name" value="Ubiquitin-like_domsf"/>
</dbReference>
<dbReference type="Gene3D" id="3.90.180.10">
    <property type="entry name" value="Medium-chain alcohol dehydrogenases, catalytic domain"/>
    <property type="match status" value="1"/>
</dbReference>
<evidence type="ECO:0000313" key="2">
    <source>
        <dbReference type="EMBL" id="KAF4625025.1"/>
    </source>
</evidence>
<proteinExistence type="predicted"/>
<feature type="domain" description="Ubiquitin-like" evidence="1">
    <location>
        <begin position="604"/>
        <end position="681"/>
    </location>
</feature>
<dbReference type="AlphaFoldDB" id="A0A8H4R7T9"/>
<gene>
    <name evidence="2" type="ORF">G7Y89_g13144</name>
</gene>
<sequence>MSLPTEIKQWISSQDGLENLKETTAPLPVPGPNEVLVKINTISLNYRDTEVVMGLYNHHKTIGGPAPTLVPCSDMCGTIITSNSPTWKAGDKVLSIFNQTHQKGQVKAVHMKSGLGLPLPGVLAEYRVFPDYGLVKKPEYLSDEEACTLPIAGMTAWMAINGMRPLGQPGGKGETVLIQGTGGVAVNGLLVAKASGAEVIITSSSDVKLEQAKKLGADKTINYLTVADWDKEVLKMTNDEGVDIIFENGGAQTLRKSFNCIAFGGLIDCIGYLSGKEDAPGDRLNTNVLALLRNVTLKGILNGPKERFEEMLEFFEEKRIKPVIDRVFNFEESREALIYLFKGEGEGASSCYKGSRLGKPPRLVSFPSTTKPLQLNLPGLDTLPSRLGRSPPTKTATKIILEQSKHTQTKTSPPFKMSTANQLRVNLGNPLPGKKVHECLHVHQGDEQKAMTITFQRTVRAPDDNNTYDLPPNLGNFPLYNTSEYRSTLPPSIALKGGAFMPVHVKIHFGGINAISGEPIIEAMATMLRRARLLNEKKAIQDYVVVDPSHKGQLWLDGIAKTDGKVMQFVAVPCGSGFSVEAQIASLESVGGIQISITPIKAGNTITVKVLRLGDTWVAVRIHENATVYELLKKISAQIGTPVEQISIVFASRRLENNRLISHYSILHNSTVYLVLNITGGGIITNPNAPSSDEMAIAAGGLIKQSILVDPHPASAWDSANTVMFNTQLLPAHLLPGVTGFSAPPSPVPATTSTPFFSLPASASVPTGISGLFSDVKSIGQLEQGDAAFLKGTTPVDFRCGGDGGEG</sequence>
<dbReference type="OrthoDB" id="3509362at2759"/>
<dbReference type="SUPFAM" id="SSF54236">
    <property type="entry name" value="Ubiquitin-like"/>
    <property type="match status" value="1"/>
</dbReference>
<dbReference type="SUPFAM" id="SSF50129">
    <property type="entry name" value="GroES-like"/>
    <property type="match status" value="1"/>
</dbReference>
<dbReference type="InterPro" id="IPR020843">
    <property type="entry name" value="ER"/>
</dbReference>
<dbReference type="CDD" id="cd08276">
    <property type="entry name" value="MDR7"/>
    <property type="match status" value="1"/>
</dbReference>
<dbReference type="SUPFAM" id="SSF51735">
    <property type="entry name" value="NAD(P)-binding Rossmann-fold domains"/>
    <property type="match status" value="1"/>
</dbReference>
<dbReference type="CDD" id="cd17039">
    <property type="entry name" value="Ubl_ubiquitin_like"/>
    <property type="match status" value="1"/>
</dbReference>
<dbReference type="Pfam" id="PF00240">
    <property type="entry name" value="ubiquitin"/>
    <property type="match status" value="1"/>
</dbReference>
<evidence type="ECO:0000259" key="1">
    <source>
        <dbReference type="PROSITE" id="PS50053"/>
    </source>
</evidence>